<sequence>MSTSTGVPIDHCLDLLEVPAAGITLALDDLRVPLAASDAHVRRLEQASATLGDAPGLETAVAPTLALDEAVIRRRWPLFHQVMAEATPYRSTVTIRVAAGSLQAVLDLFSPRPDRRWCPSPDRVREAAALVRRAIGTLSRSLAADEQPACPPTESNGSVAWCARRPVVDRMRVWQAIGMLEEGTGCCSSDALAMLRGFAFRTDRDLDELAAALVARRTTTVEVAGGA</sequence>
<gene>
    <name evidence="1" type="ORF">FHX74_000065</name>
</gene>
<name>A0A7W3INS9_9ACTN</name>
<reference evidence="1 2" key="1">
    <citation type="submission" date="2020-07" db="EMBL/GenBank/DDBJ databases">
        <title>Sequencing the genomes of 1000 actinobacteria strains.</title>
        <authorList>
            <person name="Klenk H.-P."/>
        </authorList>
    </citation>
    <scope>NUCLEOTIDE SEQUENCE [LARGE SCALE GENOMIC DNA]</scope>
    <source>
        <strain evidence="1 2">DSM 100723</strain>
    </source>
</reference>
<dbReference type="Proteomes" id="UP000523079">
    <property type="component" value="Unassembled WGS sequence"/>
</dbReference>
<evidence type="ECO:0008006" key="3">
    <source>
        <dbReference type="Google" id="ProtNLM"/>
    </source>
</evidence>
<accession>A0A7W3INS9</accession>
<evidence type="ECO:0000313" key="2">
    <source>
        <dbReference type="Proteomes" id="UP000523079"/>
    </source>
</evidence>
<comment type="caution">
    <text evidence="1">The sequence shown here is derived from an EMBL/GenBank/DDBJ whole genome shotgun (WGS) entry which is preliminary data.</text>
</comment>
<protein>
    <recommendedName>
        <fullName evidence="3">ANTAR domain-containing protein</fullName>
    </recommendedName>
</protein>
<proteinExistence type="predicted"/>
<evidence type="ECO:0000313" key="1">
    <source>
        <dbReference type="EMBL" id="MBA8792471.1"/>
    </source>
</evidence>
<dbReference type="AlphaFoldDB" id="A0A7W3INS9"/>
<dbReference type="EMBL" id="JACGWT010000001">
    <property type="protein sequence ID" value="MBA8792471.1"/>
    <property type="molecule type" value="Genomic_DNA"/>
</dbReference>
<dbReference type="RefSeq" id="WP_182558125.1">
    <property type="nucleotide sequence ID" value="NZ_JACGWT010000001.1"/>
</dbReference>
<keyword evidence="2" id="KW-1185">Reference proteome</keyword>
<organism evidence="1 2">
    <name type="scientific">Microlunatus kandeliicorticis</name>
    <dbReference type="NCBI Taxonomy" id="1759536"/>
    <lineage>
        <taxon>Bacteria</taxon>
        <taxon>Bacillati</taxon>
        <taxon>Actinomycetota</taxon>
        <taxon>Actinomycetes</taxon>
        <taxon>Propionibacteriales</taxon>
        <taxon>Propionibacteriaceae</taxon>
        <taxon>Microlunatus</taxon>
    </lineage>
</organism>